<evidence type="ECO:0000313" key="11">
    <source>
        <dbReference type="EMBL" id="MFB9623003.1"/>
    </source>
</evidence>
<dbReference type="EMBL" id="JBHMBW010000004">
    <property type="protein sequence ID" value="MFB9623003.1"/>
    <property type="molecule type" value="Genomic_DNA"/>
</dbReference>
<feature type="chain" id="PRO_5047105606" evidence="9">
    <location>
        <begin position="25"/>
        <end position="126"/>
    </location>
</feature>
<keyword evidence="12" id="KW-1185">Reference proteome</keyword>
<evidence type="ECO:0000313" key="12">
    <source>
        <dbReference type="Proteomes" id="UP001589532"/>
    </source>
</evidence>
<keyword evidence="9" id="KW-0732">Signal</keyword>
<keyword evidence="7" id="KW-1015">Disulfide bond</keyword>
<dbReference type="InterPro" id="IPR036819">
    <property type="entry name" value="Subtilisin_inhibitor-like_sf"/>
</dbReference>
<proteinExistence type="inferred from homology"/>
<feature type="signal peptide" evidence="9">
    <location>
        <begin position="1"/>
        <end position="24"/>
    </location>
</feature>
<dbReference type="InterPro" id="IPR020054">
    <property type="entry name" value="Prot_inh_SSI_I16_CS"/>
</dbReference>
<protein>
    <submittedName>
        <fullName evidence="11">SSI family serine proteinase inhibitor</fullName>
    </submittedName>
</protein>
<name>A0ABV5RW08_9ACTN</name>
<dbReference type="InterPro" id="IPR023549">
    <property type="entry name" value="Subtilisin_inhibitor"/>
</dbReference>
<evidence type="ECO:0000256" key="8">
    <source>
        <dbReference type="RuleBase" id="RU003471"/>
    </source>
</evidence>
<comment type="similarity">
    <text evidence="2 8">Belongs to the protease inhibitor I16 (SSI) family.</text>
</comment>
<keyword evidence="4" id="KW-0964">Secreted</keyword>
<organism evidence="11 12">
    <name type="scientific">Nonomuraea helvata</name>
    <dbReference type="NCBI Taxonomy" id="37484"/>
    <lineage>
        <taxon>Bacteria</taxon>
        <taxon>Bacillati</taxon>
        <taxon>Actinomycetota</taxon>
        <taxon>Actinomycetes</taxon>
        <taxon>Streptosporangiales</taxon>
        <taxon>Streptosporangiaceae</taxon>
        <taxon>Nonomuraea</taxon>
    </lineage>
</organism>
<dbReference type="PRINTS" id="PR00294">
    <property type="entry name" value="SSBTLNINHBTR"/>
</dbReference>
<dbReference type="SUPFAM" id="SSF55399">
    <property type="entry name" value="Subtilisin inhibitor"/>
    <property type="match status" value="1"/>
</dbReference>
<comment type="caution">
    <text evidence="11">The sequence shown here is derived from an EMBL/GenBank/DDBJ whole genome shotgun (WGS) entry which is preliminary data.</text>
</comment>
<accession>A0ABV5RW08</accession>
<dbReference type="Gene3D" id="3.30.350.10">
    <property type="entry name" value="Subtilisin inhibitor-like"/>
    <property type="match status" value="1"/>
</dbReference>
<dbReference type="RefSeq" id="WP_345002460.1">
    <property type="nucleotide sequence ID" value="NZ_BAAAXV010000011.1"/>
</dbReference>
<evidence type="ECO:0000256" key="9">
    <source>
        <dbReference type="SAM" id="SignalP"/>
    </source>
</evidence>
<comment type="subunit">
    <text evidence="3">Homodimer.</text>
</comment>
<feature type="domain" description="Subtilisin inhibitor" evidence="10">
    <location>
        <begin position="41"/>
        <end position="112"/>
    </location>
</feature>
<dbReference type="Pfam" id="PF00720">
    <property type="entry name" value="SSI"/>
    <property type="match status" value="1"/>
</dbReference>
<sequence>MIRALGALALCGLVMLGTSSPAVAARPKDHLTLVVAVKGGETKKVRLHCEPAGGTHPDAQAACELLEKVNGDPGQLNVSPDAVCTREAEPHAVAAKGQWDGKPVRWGKVFGNACLVKAATGAVFDL</sequence>
<keyword evidence="5 8" id="KW-0646">Protease inhibitor</keyword>
<evidence type="ECO:0000256" key="3">
    <source>
        <dbReference type="ARBA" id="ARBA00011738"/>
    </source>
</evidence>
<evidence type="ECO:0000256" key="1">
    <source>
        <dbReference type="ARBA" id="ARBA00004613"/>
    </source>
</evidence>
<evidence type="ECO:0000256" key="5">
    <source>
        <dbReference type="ARBA" id="ARBA00022690"/>
    </source>
</evidence>
<evidence type="ECO:0000256" key="2">
    <source>
        <dbReference type="ARBA" id="ARBA00010472"/>
    </source>
</evidence>
<reference evidence="11 12" key="1">
    <citation type="submission" date="2024-09" db="EMBL/GenBank/DDBJ databases">
        <authorList>
            <person name="Sun Q."/>
            <person name="Mori K."/>
        </authorList>
    </citation>
    <scope>NUCLEOTIDE SEQUENCE [LARGE SCALE GENOMIC DNA]</scope>
    <source>
        <strain evidence="11 12">JCM 3143</strain>
    </source>
</reference>
<keyword evidence="6 8" id="KW-0722">Serine protease inhibitor</keyword>
<gene>
    <name evidence="11" type="ORF">ACFFSA_07910</name>
</gene>
<evidence type="ECO:0000256" key="4">
    <source>
        <dbReference type="ARBA" id="ARBA00022525"/>
    </source>
</evidence>
<evidence type="ECO:0000256" key="7">
    <source>
        <dbReference type="ARBA" id="ARBA00023157"/>
    </source>
</evidence>
<dbReference type="PROSITE" id="PS00999">
    <property type="entry name" value="SSI"/>
    <property type="match status" value="1"/>
</dbReference>
<comment type="subcellular location">
    <subcellularLocation>
        <location evidence="1">Secreted</location>
    </subcellularLocation>
</comment>
<dbReference type="InterPro" id="IPR000691">
    <property type="entry name" value="Prot_inh_I16_SSI"/>
</dbReference>
<dbReference type="Proteomes" id="UP001589532">
    <property type="component" value="Unassembled WGS sequence"/>
</dbReference>
<evidence type="ECO:0000259" key="10">
    <source>
        <dbReference type="Pfam" id="PF00720"/>
    </source>
</evidence>
<evidence type="ECO:0000256" key="6">
    <source>
        <dbReference type="ARBA" id="ARBA00022900"/>
    </source>
</evidence>